<sequence length="124" mass="14202">MELERRNVLQKQGFKAKGHLAIHNEKLGIVAAKIVNSEDFRIDEQLAGQQLTQGYQSPFILKFISASIYENHTIILAEYANMKNLNDLIEAKRELPVPLIRAIIGQLLEGLRLMHEKGLIHRFE</sequence>
<dbReference type="GO" id="GO:0004674">
    <property type="term" value="F:protein serine/threonine kinase activity"/>
    <property type="evidence" value="ECO:0007669"/>
    <property type="project" value="UniProtKB-KW"/>
</dbReference>
<dbReference type="GO" id="GO:0005524">
    <property type="term" value="F:ATP binding"/>
    <property type="evidence" value="ECO:0007669"/>
    <property type="project" value="UniProtKB-KW"/>
</dbReference>
<keyword evidence="6" id="KW-0067">ATP-binding</keyword>
<proteinExistence type="inferred from homology"/>
<keyword evidence="3" id="KW-0808">Transferase</keyword>
<gene>
    <name evidence="10" type="ORF">EZS28_016937</name>
</gene>
<evidence type="ECO:0000313" key="11">
    <source>
        <dbReference type="Proteomes" id="UP000324800"/>
    </source>
</evidence>
<keyword evidence="4" id="KW-0547">Nucleotide-binding</keyword>
<evidence type="ECO:0000256" key="8">
    <source>
        <dbReference type="ARBA" id="ARBA00048679"/>
    </source>
</evidence>
<keyword evidence="2" id="KW-0723">Serine/threonine-protein kinase</keyword>
<name>A0A5J4VY83_9EUKA</name>
<dbReference type="Gene3D" id="1.10.510.10">
    <property type="entry name" value="Transferase(Phosphotransferase) domain 1"/>
    <property type="match status" value="1"/>
</dbReference>
<comment type="catalytic activity">
    <reaction evidence="7">
        <text>L-threonyl-[protein] + ATP = O-phospho-L-threonyl-[protein] + ADP + H(+)</text>
        <dbReference type="Rhea" id="RHEA:46608"/>
        <dbReference type="Rhea" id="RHEA-COMP:11060"/>
        <dbReference type="Rhea" id="RHEA-COMP:11605"/>
        <dbReference type="ChEBI" id="CHEBI:15378"/>
        <dbReference type="ChEBI" id="CHEBI:30013"/>
        <dbReference type="ChEBI" id="CHEBI:30616"/>
        <dbReference type="ChEBI" id="CHEBI:61977"/>
        <dbReference type="ChEBI" id="CHEBI:456216"/>
        <dbReference type="EC" id="2.7.11.1"/>
    </reaction>
</comment>
<comment type="catalytic activity">
    <reaction evidence="8">
        <text>L-seryl-[protein] + ATP = O-phospho-L-seryl-[protein] + ADP + H(+)</text>
        <dbReference type="Rhea" id="RHEA:17989"/>
        <dbReference type="Rhea" id="RHEA-COMP:9863"/>
        <dbReference type="Rhea" id="RHEA-COMP:11604"/>
        <dbReference type="ChEBI" id="CHEBI:15378"/>
        <dbReference type="ChEBI" id="CHEBI:29999"/>
        <dbReference type="ChEBI" id="CHEBI:30616"/>
        <dbReference type="ChEBI" id="CHEBI:83421"/>
        <dbReference type="ChEBI" id="CHEBI:456216"/>
        <dbReference type="EC" id="2.7.11.1"/>
    </reaction>
</comment>
<dbReference type="InterPro" id="IPR000719">
    <property type="entry name" value="Prot_kinase_dom"/>
</dbReference>
<dbReference type="GO" id="GO:0005737">
    <property type="term" value="C:cytoplasm"/>
    <property type="evidence" value="ECO:0007669"/>
    <property type="project" value="TreeGrafter"/>
</dbReference>
<evidence type="ECO:0000256" key="1">
    <source>
        <dbReference type="ARBA" id="ARBA00008874"/>
    </source>
</evidence>
<evidence type="ECO:0000256" key="7">
    <source>
        <dbReference type="ARBA" id="ARBA00047899"/>
    </source>
</evidence>
<dbReference type="EMBL" id="SNRW01004334">
    <property type="protein sequence ID" value="KAA6387538.1"/>
    <property type="molecule type" value="Genomic_DNA"/>
</dbReference>
<comment type="similarity">
    <text evidence="1">Belongs to the protein kinase superfamily. STE Ser/Thr protein kinase family. STE20 subfamily.</text>
</comment>
<dbReference type="PANTHER" id="PTHR48012">
    <property type="entry name" value="STERILE20-LIKE KINASE, ISOFORM B-RELATED"/>
    <property type="match status" value="1"/>
</dbReference>
<evidence type="ECO:0000259" key="9">
    <source>
        <dbReference type="PROSITE" id="PS50011"/>
    </source>
</evidence>
<evidence type="ECO:0000256" key="5">
    <source>
        <dbReference type="ARBA" id="ARBA00022777"/>
    </source>
</evidence>
<organism evidence="10 11">
    <name type="scientific">Streblomastix strix</name>
    <dbReference type="NCBI Taxonomy" id="222440"/>
    <lineage>
        <taxon>Eukaryota</taxon>
        <taxon>Metamonada</taxon>
        <taxon>Preaxostyla</taxon>
        <taxon>Oxymonadida</taxon>
        <taxon>Streblomastigidae</taxon>
        <taxon>Streblomastix</taxon>
    </lineage>
</organism>
<accession>A0A5J4VY83</accession>
<dbReference type="InterPro" id="IPR011009">
    <property type="entry name" value="Kinase-like_dom_sf"/>
</dbReference>
<dbReference type="SUPFAM" id="SSF56112">
    <property type="entry name" value="Protein kinase-like (PK-like)"/>
    <property type="match status" value="1"/>
</dbReference>
<dbReference type="InterPro" id="IPR050629">
    <property type="entry name" value="STE20/SPS1-PAK"/>
</dbReference>
<evidence type="ECO:0000256" key="6">
    <source>
        <dbReference type="ARBA" id="ARBA00022840"/>
    </source>
</evidence>
<evidence type="ECO:0000313" key="10">
    <source>
        <dbReference type="EMBL" id="KAA6387538.1"/>
    </source>
</evidence>
<protein>
    <recommendedName>
        <fullName evidence="9">Protein kinase domain-containing protein</fullName>
    </recommendedName>
</protein>
<evidence type="ECO:0000256" key="2">
    <source>
        <dbReference type="ARBA" id="ARBA00022527"/>
    </source>
</evidence>
<dbReference type="PROSITE" id="PS50011">
    <property type="entry name" value="PROTEIN_KINASE_DOM"/>
    <property type="match status" value="1"/>
</dbReference>
<comment type="caution">
    <text evidence="10">The sequence shown here is derived from an EMBL/GenBank/DDBJ whole genome shotgun (WGS) entry which is preliminary data.</text>
</comment>
<dbReference type="PANTHER" id="PTHR48012:SF10">
    <property type="entry name" value="FI20177P1"/>
    <property type="match status" value="1"/>
</dbReference>
<evidence type="ECO:0000256" key="4">
    <source>
        <dbReference type="ARBA" id="ARBA00022741"/>
    </source>
</evidence>
<keyword evidence="5" id="KW-0418">Kinase</keyword>
<reference evidence="10 11" key="1">
    <citation type="submission" date="2019-03" db="EMBL/GenBank/DDBJ databases">
        <title>Single cell metagenomics reveals metabolic interactions within the superorganism composed of flagellate Streblomastix strix and complex community of Bacteroidetes bacteria on its surface.</title>
        <authorList>
            <person name="Treitli S.C."/>
            <person name="Kolisko M."/>
            <person name="Husnik F."/>
            <person name="Keeling P."/>
            <person name="Hampl V."/>
        </authorList>
    </citation>
    <scope>NUCLEOTIDE SEQUENCE [LARGE SCALE GENOMIC DNA]</scope>
    <source>
        <strain evidence="10">ST1C</strain>
    </source>
</reference>
<dbReference type="Proteomes" id="UP000324800">
    <property type="component" value="Unassembled WGS sequence"/>
</dbReference>
<dbReference type="Pfam" id="PF00069">
    <property type="entry name" value="Pkinase"/>
    <property type="match status" value="1"/>
</dbReference>
<evidence type="ECO:0000256" key="3">
    <source>
        <dbReference type="ARBA" id="ARBA00022679"/>
    </source>
</evidence>
<feature type="domain" description="Protein kinase" evidence="9">
    <location>
        <begin position="1"/>
        <end position="124"/>
    </location>
</feature>
<dbReference type="AlphaFoldDB" id="A0A5J4VY83"/>